<dbReference type="PANTHER" id="PTHR46888:SF1">
    <property type="entry name" value="RIBONUCLEASE H"/>
    <property type="match status" value="1"/>
</dbReference>
<dbReference type="PANTHER" id="PTHR46888">
    <property type="entry name" value="ZINC KNUCKLE DOMAINCONTAINING PROTEIN-RELATED"/>
    <property type="match status" value="1"/>
</dbReference>
<dbReference type="Pfam" id="PF02023">
    <property type="entry name" value="SCAN"/>
    <property type="match status" value="1"/>
</dbReference>
<comment type="caution">
    <text evidence="2">The sequence shown here is derived from an EMBL/GenBank/DDBJ whole genome shotgun (WGS) entry which is preliminary data.</text>
</comment>
<sequence>MRESEDMDDYFRIFEMTARAQSLPEGDWVGNLVPKLTEKAKSIYLEIPDPACQGYFESKAIIIKAYQLTADHYRYRSRTSEKKPDEDFVQWGNRTRRCLNRWMAVAEATGDAEKIIEQIMMERLLDAVSPELRAWLKEQEPKTAEELGNLANLHVQSRKGPPVEGKYVTNRGGGKFGKKERQTILCLKRNKIKIKESLQSPDHPPNKRLQSLKLSATNVVNQDTCRLTVVRVVGSPHRGTCCA</sequence>
<dbReference type="Proteomes" id="UP001159405">
    <property type="component" value="Unassembled WGS sequence"/>
</dbReference>
<dbReference type="InterPro" id="IPR003309">
    <property type="entry name" value="SCAN_dom"/>
</dbReference>
<organism evidence="2 3">
    <name type="scientific">Porites lobata</name>
    <dbReference type="NCBI Taxonomy" id="104759"/>
    <lineage>
        <taxon>Eukaryota</taxon>
        <taxon>Metazoa</taxon>
        <taxon>Cnidaria</taxon>
        <taxon>Anthozoa</taxon>
        <taxon>Hexacorallia</taxon>
        <taxon>Scleractinia</taxon>
        <taxon>Fungiina</taxon>
        <taxon>Poritidae</taxon>
        <taxon>Porites</taxon>
    </lineage>
</organism>
<dbReference type="EMBL" id="CALNXK010000107">
    <property type="protein sequence ID" value="CAH3157406.1"/>
    <property type="molecule type" value="Genomic_DNA"/>
</dbReference>
<proteinExistence type="predicted"/>
<name>A0ABN8Q530_9CNID</name>
<evidence type="ECO:0000313" key="3">
    <source>
        <dbReference type="Proteomes" id="UP001159405"/>
    </source>
</evidence>
<feature type="domain" description="SCAN box" evidence="1">
    <location>
        <begin position="113"/>
        <end position="147"/>
    </location>
</feature>
<dbReference type="Gene3D" id="1.10.4020.10">
    <property type="entry name" value="DNA breaking-rejoining enzymes"/>
    <property type="match status" value="1"/>
</dbReference>
<evidence type="ECO:0000313" key="2">
    <source>
        <dbReference type="EMBL" id="CAH3157406.1"/>
    </source>
</evidence>
<dbReference type="PROSITE" id="PS50804">
    <property type="entry name" value="SCAN_BOX"/>
    <property type="match status" value="1"/>
</dbReference>
<gene>
    <name evidence="2" type="ORF">PLOB_00002249</name>
</gene>
<dbReference type="SUPFAM" id="SSF47353">
    <property type="entry name" value="Retrovirus capsid dimerization domain-like"/>
    <property type="match status" value="1"/>
</dbReference>
<protein>
    <recommendedName>
        <fullName evidence="1">SCAN box domain-containing protein</fullName>
    </recommendedName>
</protein>
<keyword evidence="3" id="KW-1185">Reference proteome</keyword>
<accession>A0ABN8Q530</accession>
<reference evidence="2 3" key="1">
    <citation type="submission" date="2022-05" db="EMBL/GenBank/DDBJ databases">
        <authorList>
            <consortium name="Genoscope - CEA"/>
            <person name="William W."/>
        </authorList>
    </citation>
    <scope>NUCLEOTIDE SEQUENCE [LARGE SCALE GENOMIC DNA]</scope>
</reference>
<evidence type="ECO:0000259" key="1">
    <source>
        <dbReference type="PROSITE" id="PS50804"/>
    </source>
</evidence>
<dbReference type="InterPro" id="IPR038269">
    <property type="entry name" value="SCAN_sf"/>
</dbReference>